<sequence length="85" mass="9281">MDSAKLNTFLTERGLLGRLCDFEAYYSSPASSEQPNPVSDPEMEVEFDPSRESIKRESLKLGTGASALHACALCTSAFDLHGRAR</sequence>
<dbReference type="EMBL" id="BGZK01001643">
    <property type="protein sequence ID" value="GBP83832.1"/>
    <property type="molecule type" value="Genomic_DNA"/>
</dbReference>
<comment type="caution">
    <text evidence="1">The sequence shown here is derived from an EMBL/GenBank/DDBJ whole genome shotgun (WGS) entry which is preliminary data.</text>
</comment>
<dbReference type="AlphaFoldDB" id="A0A4C1Z953"/>
<gene>
    <name evidence="1" type="ORF">EVAR_60309_1</name>
</gene>
<proteinExistence type="predicted"/>
<dbReference type="Proteomes" id="UP000299102">
    <property type="component" value="Unassembled WGS sequence"/>
</dbReference>
<keyword evidence="2" id="KW-1185">Reference proteome</keyword>
<name>A0A4C1Z953_EUMVA</name>
<protein>
    <submittedName>
        <fullName evidence="1">Uncharacterized protein</fullName>
    </submittedName>
</protein>
<evidence type="ECO:0000313" key="1">
    <source>
        <dbReference type="EMBL" id="GBP83832.1"/>
    </source>
</evidence>
<reference evidence="1 2" key="1">
    <citation type="journal article" date="2019" name="Commun. Biol.">
        <title>The bagworm genome reveals a unique fibroin gene that provides high tensile strength.</title>
        <authorList>
            <person name="Kono N."/>
            <person name="Nakamura H."/>
            <person name="Ohtoshi R."/>
            <person name="Tomita M."/>
            <person name="Numata K."/>
            <person name="Arakawa K."/>
        </authorList>
    </citation>
    <scope>NUCLEOTIDE SEQUENCE [LARGE SCALE GENOMIC DNA]</scope>
</reference>
<evidence type="ECO:0000313" key="2">
    <source>
        <dbReference type="Proteomes" id="UP000299102"/>
    </source>
</evidence>
<accession>A0A4C1Z953</accession>
<organism evidence="1 2">
    <name type="scientific">Eumeta variegata</name>
    <name type="common">Bagworm moth</name>
    <name type="synonym">Eumeta japonica</name>
    <dbReference type="NCBI Taxonomy" id="151549"/>
    <lineage>
        <taxon>Eukaryota</taxon>
        <taxon>Metazoa</taxon>
        <taxon>Ecdysozoa</taxon>
        <taxon>Arthropoda</taxon>
        <taxon>Hexapoda</taxon>
        <taxon>Insecta</taxon>
        <taxon>Pterygota</taxon>
        <taxon>Neoptera</taxon>
        <taxon>Endopterygota</taxon>
        <taxon>Lepidoptera</taxon>
        <taxon>Glossata</taxon>
        <taxon>Ditrysia</taxon>
        <taxon>Tineoidea</taxon>
        <taxon>Psychidae</taxon>
        <taxon>Oiketicinae</taxon>
        <taxon>Eumeta</taxon>
    </lineage>
</organism>